<dbReference type="Pfam" id="PF03407">
    <property type="entry name" value="Nucleotid_trans"/>
    <property type="match status" value="1"/>
</dbReference>
<evidence type="ECO:0000313" key="4">
    <source>
        <dbReference type="Proteomes" id="UP000825935"/>
    </source>
</evidence>
<sequence length="369" mass="42924">MFGGNDASASRMEIAQKLHSMKNARCLKLFVAAVLCVSFTLVSIMSLLATPFSFRPHLMPNVSWRFTPHSFLRGQQSLRQGDGFYLEYILRKTAMPDKTVIITTLNEAWATRNTMIDLFLESFGLGINTTRFLDHLLIVALDQNSYDRCISIHSHCFELKTDGVDFSGEKIFNSPDYLRMMWRRIDFLRQVLEEGYSFLFSDADIMWFRDPFPYISPDADIQVACDKYLGQPNSLRNRANGGFLFARANKRTINFYKYWYLAKEVFPGMHDQDVLNKIKRDNALKEFGLRLQFFDTKFISGFCQLSNDFEVIVTMHANCCYGLQNKLDDLRQMLTDWKRFRSMTPSMKRFGRPTWAAPKACLTSWNMVH</sequence>
<keyword evidence="1" id="KW-0812">Transmembrane</keyword>
<dbReference type="AlphaFoldDB" id="A0A8T2S6F9"/>
<dbReference type="EMBL" id="CM035427">
    <property type="protein sequence ID" value="KAH7306584.1"/>
    <property type="molecule type" value="Genomic_DNA"/>
</dbReference>
<comment type="caution">
    <text evidence="3">The sequence shown here is derived from an EMBL/GenBank/DDBJ whole genome shotgun (WGS) entry which is preliminary data.</text>
</comment>
<dbReference type="PANTHER" id="PTHR46038:SF38">
    <property type="entry name" value="GLYCOSYLTRANSFERASE-RELATED"/>
    <property type="match status" value="1"/>
</dbReference>
<dbReference type="OMA" id="NEAWADP"/>
<feature type="transmembrane region" description="Helical" evidence="1">
    <location>
        <begin position="26"/>
        <end position="49"/>
    </location>
</feature>
<name>A0A8T2S6F9_CERRI</name>
<dbReference type="Proteomes" id="UP000825935">
    <property type="component" value="Chromosome 22"/>
</dbReference>
<keyword evidence="1" id="KW-1133">Transmembrane helix</keyword>
<keyword evidence="4" id="KW-1185">Reference proteome</keyword>
<dbReference type="PANTHER" id="PTHR46038">
    <property type="entry name" value="EXPRESSED PROTEIN-RELATED"/>
    <property type="match status" value="1"/>
</dbReference>
<organism evidence="3 4">
    <name type="scientific">Ceratopteris richardii</name>
    <name type="common">Triangle waterfern</name>
    <dbReference type="NCBI Taxonomy" id="49495"/>
    <lineage>
        <taxon>Eukaryota</taxon>
        <taxon>Viridiplantae</taxon>
        <taxon>Streptophyta</taxon>
        <taxon>Embryophyta</taxon>
        <taxon>Tracheophyta</taxon>
        <taxon>Polypodiopsida</taxon>
        <taxon>Polypodiidae</taxon>
        <taxon>Polypodiales</taxon>
        <taxon>Pteridineae</taxon>
        <taxon>Pteridaceae</taxon>
        <taxon>Parkerioideae</taxon>
        <taxon>Ceratopteris</taxon>
    </lineage>
</organism>
<evidence type="ECO:0000313" key="3">
    <source>
        <dbReference type="EMBL" id="KAH7306584.1"/>
    </source>
</evidence>
<protein>
    <recommendedName>
        <fullName evidence="2">Nucleotide-diphospho-sugar transferase domain-containing protein</fullName>
    </recommendedName>
</protein>
<gene>
    <name evidence="3" type="ORF">KP509_22G020600</name>
</gene>
<evidence type="ECO:0000259" key="2">
    <source>
        <dbReference type="Pfam" id="PF03407"/>
    </source>
</evidence>
<reference evidence="3" key="1">
    <citation type="submission" date="2021-08" db="EMBL/GenBank/DDBJ databases">
        <title>WGS assembly of Ceratopteris richardii.</title>
        <authorList>
            <person name="Marchant D.B."/>
            <person name="Chen G."/>
            <person name="Jenkins J."/>
            <person name="Shu S."/>
            <person name="Leebens-Mack J."/>
            <person name="Grimwood J."/>
            <person name="Schmutz J."/>
            <person name="Soltis P."/>
            <person name="Soltis D."/>
            <person name="Chen Z.-H."/>
        </authorList>
    </citation>
    <scope>NUCLEOTIDE SEQUENCE</scope>
    <source>
        <strain evidence="3">Whitten #5841</strain>
        <tissue evidence="3">Leaf</tissue>
    </source>
</reference>
<feature type="domain" description="Nucleotide-diphospho-sugar transferase" evidence="2">
    <location>
        <begin position="132"/>
        <end position="330"/>
    </location>
</feature>
<dbReference type="InterPro" id="IPR044821">
    <property type="entry name" value="At1g28695/At4g15970-like"/>
</dbReference>
<evidence type="ECO:0000256" key="1">
    <source>
        <dbReference type="SAM" id="Phobius"/>
    </source>
</evidence>
<proteinExistence type="predicted"/>
<keyword evidence="1" id="KW-0472">Membrane</keyword>
<accession>A0A8T2S6F9</accession>
<dbReference type="OrthoDB" id="540503at2759"/>
<dbReference type="InterPro" id="IPR005069">
    <property type="entry name" value="Nucl-diP-sugar_transferase"/>
</dbReference>